<dbReference type="RefSeq" id="WP_139065190.1">
    <property type="nucleotide sequence ID" value="NZ_CP040812.1"/>
</dbReference>
<dbReference type="Proteomes" id="UP000309016">
    <property type="component" value="Chromosome"/>
</dbReference>
<dbReference type="EMBL" id="CP040812">
    <property type="protein sequence ID" value="QCY68604.1"/>
    <property type="molecule type" value="Genomic_DNA"/>
</dbReference>
<evidence type="ECO:0000313" key="1">
    <source>
        <dbReference type="EMBL" id="QCY68604.1"/>
    </source>
</evidence>
<dbReference type="Gene3D" id="2.40.160.130">
    <property type="entry name" value="Capsule assembly protein Wzi"/>
    <property type="match status" value="1"/>
</dbReference>
<dbReference type="Pfam" id="PF14052">
    <property type="entry name" value="Caps_assemb_Wzi"/>
    <property type="match status" value="1"/>
</dbReference>
<gene>
    <name evidence="1" type="ORF">FHG64_03890</name>
</gene>
<dbReference type="OrthoDB" id="596512at2"/>
<name>A0A5B7WZE3_9FLAO</name>
<keyword evidence="2" id="KW-1185">Reference proteome</keyword>
<proteinExistence type="predicted"/>
<organism evidence="1 2">
    <name type="scientific">Antarcticibacterium flavum</name>
    <dbReference type="NCBI Taxonomy" id="2058175"/>
    <lineage>
        <taxon>Bacteria</taxon>
        <taxon>Pseudomonadati</taxon>
        <taxon>Bacteroidota</taxon>
        <taxon>Flavobacteriia</taxon>
        <taxon>Flavobacteriales</taxon>
        <taxon>Flavobacteriaceae</taxon>
        <taxon>Antarcticibacterium</taxon>
    </lineage>
</organism>
<dbReference type="InterPro" id="IPR026950">
    <property type="entry name" value="Caps_assemb_Wzi"/>
</dbReference>
<protein>
    <submittedName>
        <fullName evidence="1">Capsule assembly Wzi family protein</fullName>
    </submittedName>
</protein>
<evidence type="ECO:0000313" key="2">
    <source>
        <dbReference type="Proteomes" id="UP000309016"/>
    </source>
</evidence>
<reference evidence="1 2" key="1">
    <citation type="submission" date="2019-06" db="EMBL/GenBank/DDBJ databases">
        <title>Complete genome sequence of Antarcticibacterium flavum KCTC 52984T from an Antarctic marine sediment.</title>
        <authorList>
            <person name="Lee Y.M."/>
            <person name="Shin S.C."/>
        </authorList>
    </citation>
    <scope>NUCLEOTIDE SEQUENCE [LARGE SCALE GENOMIC DNA]</scope>
    <source>
        <strain evidence="1 2">KCTC 52984</strain>
    </source>
</reference>
<dbReference type="InterPro" id="IPR038636">
    <property type="entry name" value="Wzi_sf"/>
</dbReference>
<dbReference type="KEGG" id="afla:FHG64_03890"/>
<dbReference type="AlphaFoldDB" id="A0A5B7WZE3"/>
<accession>A0A5B7WZE3</accession>
<sequence>MKVNLLPLIFFFIAISTFAQVRFEGNFTGKGIAFSGEESPFWMHSNQRGRMNELSNVSSLLGGIASYNITENARFSLGAGVLYQDGYIDDLQLDEAYLGFQNTWLAVHVGRKQRADLYRGLSATNENIIWSLNARPMPGISLRTTRPVMFWPEAGLGFQASLEEFITDDDRHVQDTRVHHKSFHLVLDKPKFQVSVGLEHFAQWAGTSPTFGKLPGSFDDYLRVFSGKEGSDDVEGQEVNALGNHLGSYVAGVKTSIQNYNVEFIYNHIFEDGSGRRLGNTPDGRYGIFITDKEPGKWVDAFMYEFFYTKHQSRTSSGTDGADNYFNNNLYRSGWTYENRILGVPFIFLDEERFRVINNIVAAHHVGISGKGFNMPYRLLTSYRKNYGAKGGGQLRSDILSTYLDLNVYQSILNVYLLLGADFSTIASPNFAAGVQVSRVLF</sequence>